<evidence type="ECO:0000259" key="3">
    <source>
        <dbReference type="Pfam" id="PF08472"/>
    </source>
</evidence>
<dbReference type="InterPro" id="IPR023214">
    <property type="entry name" value="HAD_sf"/>
</dbReference>
<evidence type="ECO:0000256" key="1">
    <source>
        <dbReference type="ARBA" id="ARBA00022801"/>
    </source>
</evidence>
<gene>
    <name evidence="4" type="ORF">NCGR_LOCUS56222</name>
</gene>
<feature type="domain" description="Sucrose-phosphatase C-terminal" evidence="3">
    <location>
        <begin position="581"/>
        <end position="710"/>
    </location>
</feature>
<evidence type="ECO:0000259" key="2">
    <source>
        <dbReference type="Pfam" id="PF05116"/>
    </source>
</evidence>
<feature type="domain" description="Sucrose phosphatase-like" evidence="2">
    <location>
        <begin position="28"/>
        <end position="135"/>
    </location>
</feature>
<sequence>MDRLDGSARLVLVSDLDQTMPERNQGPHKLDVKIVYSSGEALDVLPQGAGKGQALMYLLNKLNSYEKPPKNTLVCGDSGNDAELFSVPSVHGVMVCNAQEELLQWYEENARDNPKIIHATERCAAGIMQAIGHFKLGPNVSARDLEFPYPKADTAKPADVVVKFYVLYEKWRRGDLPNSSSVMQYLKSITHLNGTIIHPSGSERSLHASIDALSSCYGDKQGNKFRVWVDRLVTSPIGTSNWLVRFDNWEMEGGVRYSCRTTLLLNIKPEIPEGLELIHIHKTWVEAHSAGASTRSSCREPNSRNTQHSLPAILARASMEKLDASARLMIVSDLDQTMVDHDDPEDLSLLRFEALWEAEFSHDSLLIFSTGRSPISYDDLRKNKPLITPDITIMSVGTVIAYGADMVCDADSEEHLNNNWDRDIVIEEAAKFPELKPEADAELNPLYGYSQRRIKVLISYGVLIDVVPQGQGAGKGQALQYLLNKFTSQRKAPNNILVCGDSGNDAELFSVPSVHGVMVSNAQEELLQWRKENAMCNPKIIHSTKRCAAGIMQAIGHFKLGPNVSPRDLEFPHPKLGIIMPADLVVNFYVIYEKWRRGEVQKSPSVIQYLKSIAHLNGTIIHPCGSEHSLHASIDALRSCYGDKQGKKFRARVDRLVTSPVGTSNWLVKFDNWEMEGDAQYCCRTTLLLNMKSDTPEGLELVHIHKTWLEGHSAASEHTFIL</sequence>
<comment type="caution">
    <text evidence="4">The sequence shown here is derived from an EMBL/GenBank/DDBJ whole genome shotgun (WGS) entry which is preliminary data.</text>
</comment>
<dbReference type="SUPFAM" id="SSF54427">
    <property type="entry name" value="NTF2-like"/>
    <property type="match status" value="2"/>
</dbReference>
<dbReference type="GO" id="GO:0005986">
    <property type="term" value="P:sucrose biosynthetic process"/>
    <property type="evidence" value="ECO:0007669"/>
    <property type="project" value="InterPro"/>
</dbReference>
<protein>
    <recommendedName>
        <fullName evidence="6">Sucrose-phosphate phosphatase</fullName>
    </recommendedName>
</protein>
<dbReference type="Proteomes" id="UP000604825">
    <property type="component" value="Unassembled WGS sequence"/>
</dbReference>
<feature type="domain" description="Sucrose phosphatase-like" evidence="2">
    <location>
        <begin position="327"/>
        <end position="444"/>
    </location>
</feature>
<evidence type="ECO:0008006" key="6">
    <source>
        <dbReference type="Google" id="ProtNLM"/>
    </source>
</evidence>
<dbReference type="EMBL" id="CAJGYO010000016">
    <property type="protein sequence ID" value="CAD6272953.1"/>
    <property type="molecule type" value="Genomic_DNA"/>
</dbReference>
<dbReference type="Pfam" id="PF08472">
    <property type="entry name" value="S6PP_C"/>
    <property type="match status" value="2"/>
</dbReference>
<dbReference type="PANTHER" id="PTHR46521:SF10">
    <property type="entry name" value="SUCROSE-PHOSPHATASE"/>
    <property type="match status" value="1"/>
</dbReference>
<dbReference type="InterPro" id="IPR006380">
    <property type="entry name" value="SPP-like_dom"/>
</dbReference>
<name>A0A811RQR3_9POAL</name>
<dbReference type="OrthoDB" id="531008at2759"/>
<dbReference type="Gene3D" id="3.10.450.50">
    <property type="match status" value="2"/>
</dbReference>
<evidence type="ECO:0000313" key="4">
    <source>
        <dbReference type="EMBL" id="CAD6272953.1"/>
    </source>
</evidence>
<dbReference type="SUPFAM" id="SSF56784">
    <property type="entry name" value="HAD-like"/>
    <property type="match status" value="2"/>
</dbReference>
<evidence type="ECO:0000313" key="5">
    <source>
        <dbReference type="Proteomes" id="UP000604825"/>
    </source>
</evidence>
<dbReference type="NCBIfam" id="TIGR01482">
    <property type="entry name" value="SPP-subfamily"/>
    <property type="match status" value="2"/>
</dbReference>
<dbReference type="InterPro" id="IPR036412">
    <property type="entry name" value="HAD-like_sf"/>
</dbReference>
<dbReference type="PANTHER" id="PTHR46521">
    <property type="entry name" value="SUCROSE-PHOSPHATASE 2-RELATED"/>
    <property type="match status" value="1"/>
</dbReference>
<keyword evidence="1" id="KW-0378">Hydrolase</keyword>
<accession>A0A811RQR3</accession>
<feature type="domain" description="Sucrose-phosphatase C-terminal" evidence="3">
    <location>
        <begin position="157"/>
        <end position="286"/>
    </location>
</feature>
<feature type="domain" description="Sucrose phosphatase-like" evidence="2">
    <location>
        <begin position="453"/>
        <end position="559"/>
    </location>
</feature>
<dbReference type="Gene3D" id="3.40.50.1000">
    <property type="entry name" value="HAD superfamily/HAD-like"/>
    <property type="match status" value="3"/>
</dbReference>
<keyword evidence="5" id="KW-1185">Reference proteome</keyword>
<proteinExistence type="predicted"/>
<dbReference type="InterPro" id="IPR051518">
    <property type="entry name" value="Sucrose_Phosphatase"/>
</dbReference>
<dbReference type="Pfam" id="PF05116">
    <property type="entry name" value="S6PP"/>
    <property type="match status" value="3"/>
</dbReference>
<dbReference type="InterPro" id="IPR013679">
    <property type="entry name" value="SPP_C"/>
</dbReference>
<organism evidence="4 5">
    <name type="scientific">Miscanthus lutarioriparius</name>
    <dbReference type="NCBI Taxonomy" id="422564"/>
    <lineage>
        <taxon>Eukaryota</taxon>
        <taxon>Viridiplantae</taxon>
        <taxon>Streptophyta</taxon>
        <taxon>Embryophyta</taxon>
        <taxon>Tracheophyta</taxon>
        <taxon>Spermatophyta</taxon>
        <taxon>Magnoliopsida</taxon>
        <taxon>Liliopsida</taxon>
        <taxon>Poales</taxon>
        <taxon>Poaceae</taxon>
        <taxon>PACMAD clade</taxon>
        <taxon>Panicoideae</taxon>
        <taxon>Andropogonodae</taxon>
        <taxon>Andropogoneae</taxon>
        <taxon>Saccharinae</taxon>
        <taxon>Miscanthus</taxon>
    </lineage>
</organism>
<dbReference type="NCBIfam" id="TIGR01484">
    <property type="entry name" value="HAD-SF-IIB"/>
    <property type="match status" value="1"/>
</dbReference>
<dbReference type="AlphaFoldDB" id="A0A811RQR3"/>
<dbReference type="InterPro" id="IPR006379">
    <property type="entry name" value="HAD-SF_hydro_IIB"/>
</dbReference>
<dbReference type="GO" id="GO:0050307">
    <property type="term" value="F:sucrose-phosphate phosphatase activity"/>
    <property type="evidence" value="ECO:0007669"/>
    <property type="project" value="InterPro"/>
</dbReference>
<reference evidence="4" key="1">
    <citation type="submission" date="2020-10" db="EMBL/GenBank/DDBJ databases">
        <authorList>
            <person name="Han B."/>
            <person name="Lu T."/>
            <person name="Zhao Q."/>
            <person name="Huang X."/>
            <person name="Zhao Y."/>
        </authorList>
    </citation>
    <scope>NUCLEOTIDE SEQUENCE</scope>
</reference>
<dbReference type="InterPro" id="IPR032710">
    <property type="entry name" value="NTF2-like_dom_sf"/>
</dbReference>